<evidence type="ECO:0000256" key="1">
    <source>
        <dbReference type="ARBA" id="ARBA00004685"/>
    </source>
</evidence>
<evidence type="ECO:0000313" key="4">
    <source>
        <dbReference type="Proteomes" id="UP000799423"/>
    </source>
</evidence>
<dbReference type="PANTHER" id="PTHR33365">
    <property type="entry name" value="YALI0B05434P"/>
    <property type="match status" value="1"/>
</dbReference>
<name>A0A6A7AVN0_9PLEO</name>
<reference evidence="3" key="1">
    <citation type="submission" date="2020-01" db="EMBL/GenBank/DDBJ databases">
        <authorList>
            <consortium name="DOE Joint Genome Institute"/>
            <person name="Haridas S."/>
            <person name="Albert R."/>
            <person name="Binder M."/>
            <person name="Bloem J."/>
            <person name="Labutti K."/>
            <person name="Salamov A."/>
            <person name="Andreopoulos B."/>
            <person name="Baker S.E."/>
            <person name="Barry K."/>
            <person name="Bills G."/>
            <person name="Bluhm B.H."/>
            <person name="Cannon C."/>
            <person name="Castanera R."/>
            <person name="Culley D.E."/>
            <person name="Daum C."/>
            <person name="Ezra D."/>
            <person name="Gonzalez J.B."/>
            <person name="Henrissat B."/>
            <person name="Kuo A."/>
            <person name="Liang C."/>
            <person name="Lipzen A."/>
            <person name="Lutzoni F."/>
            <person name="Magnuson J."/>
            <person name="Mondo S."/>
            <person name="Nolan M."/>
            <person name="Ohm R."/>
            <person name="Pangilinan J."/>
            <person name="Park H.-J."/>
            <person name="Ramirez L."/>
            <person name="Alfaro M."/>
            <person name="Sun H."/>
            <person name="Tritt A."/>
            <person name="Yoshinaga Y."/>
            <person name="Zwiers L.-H."/>
            <person name="Turgeon B.G."/>
            <person name="Goodwin S.B."/>
            <person name="Spatafora J.W."/>
            <person name="Crous P.W."/>
            <person name="Grigoriev I.V."/>
        </authorList>
    </citation>
    <scope>NUCLEOTIDE SEQUENCE</scope>
    <source>
        <strain evidence="3">IPT5</strain>
    </source>
</reference>
<dbReference type="GO" id="GO:0043386">
    <property type="term" value="P:mycotoxin biosynthetic process"/>
    <property type="evidence" value="ECO:0007669"/>
    <property type="project" value="InterPro"/>
</dbReference>
<dbReference type="OrthoDB" id="3687641at2759"/>
<dbReference type="EMBL" id="MU006337">
    <property type="protein sequence ID" value="KAF2846249.1"/>
    <property type="molecule type" value="Genomic_DNA"/>
</dbReference>
<sequence length="76" mass="8658">MHFLESDHLAHCFDYLRQSLMCAADSNLEEGVPNGEGEGWEGVDITGWGVQRVCRDFMGVRDWVEEWRGDERGGVN</sequence>
<dbReference type="PANTHER" id="PTHR33365:SF4">
    <property type="entry name" value="CYCLOCHLOROTINE BIOSYNTHESIS PROTEIN O"/>
    <property type="match status" value="1"/>
</dbReference>
<protein>
    <submittedName>
        <fullName evidence="3">Uncharacterized protein</fullName>
    </submittedName>
</protein>
<gene>
    <name evidence="3" type="ORF">T440DRAFT_406254</name>
</gene>
<evidence type="ECO:0000256" key="2">
    <source>
        <dbReference type="ARBA" id="ARBA00035112"/>
    </source>
</evidence>
<organism evidence="3 4">
    <name type="scientific">Plenodomus tracheiphilus IPT5</name>
    <dbReference type="NCBI Taxonomy" id="1408161"/>
    <lineage>
        <taxon>Eukaryota</taxon>
        <taxon>Fungi</taxon>
        <taxon>Dikarya</taxon>
        <taxon>Ascomycota</taxon>
        <taxon>Pezizomycotina</taxon>
        <taxon>Dothideomycetes</taxon>
        <taxon>Pleosporomycetidae</taxon>
        <taxon>Pleosporales</taxon>
        <taxon>Pleosporineae</taxon>
        <taxon>Leptosphaeriaceae</taxon>
        <taxon>Plenodomus</taxon>
    </lineage>
</organism>
<dbReference type="InterPro" id="IPR021765">
    <property type="entry name" value="UstYa-like"/>
</dbReference>
<keyword evidence="4" id="KW-1185">Reference proteome</keyword>
<dbReference type="Proteomes" id="UP000799423">
    <property type="component" value="Unassembled WGS sequence"/>
</dbReference>
<dbReference type="AlphaFoldDB" id="A0A6A7AVN0"/>
<accession>A0A6A7AVN0</accession>
<evidence type="ECO:0000313" key="3">
    <source>
        <dbReference type="EMBL" id="KAF2846249.1"/>
    </source>
</evidence>
<proteinExistence type="inferred from homology"/>
<comment type="pathway">
    <text evidence="1">Mycotoxin biosynthesis.</text>
</comment>
<dbReference type="Pfam" id="PF11807">
    <property type="entry name" value="UstYa"/>
    <property type="match status" value="1"/>
</dbReference>
<comment type="similarity">
    <text evidence="2">Belongs to the ustYa family.</text>
</comment>